<dbReference type="OrthoDB" id="10266265at2759"/>
<evidence type="ECO:0000313" key="3">
    <source>
        <dbReference type="Proteomes" id="UP000822476"/>
    </source>
</evidence>
<dbReference type="Gene3D" id="3.40.50.2060">
    <property type="match status" value="1"/>
</dbReference>
<reference evidence="2" key="1">
    <citation type="submission" date="2019-07" db="EMBL/GenBank/DDBJ databases">
        <title>Annotation for the trematode Paragonimus miyazaki's.</title>
        <authorList>
            <person name="Choi Y.-J."/>
        </authorList>
    </citation>
    <scope>NUCLEOTIDE SEQUENCE</scope>
    <source>
        <strain evidence="2">Japan</strain>
    </source>
</reference>
<dbReference type="InterPro" id="IPR043154">
    <property type="entry name" value="Sec-1-like_dom1"/>
</dbReference>
<dbReference type="AlphaFoldDB" id="A0A8S9YEE5"/>
<gene>
    <name evidence="2" type="ORF">EG68_11429</name>
</gene>
<dbReference type="Gene3D" id="3.40.50.1910">
    <property type="match status" value="1"/>
</dbReference>
<evidence type="ECO:0000313" key="2">
    <source>
        <dbReference type="EMBL" id="KAF7235850.1"/>
    </source>
</evidence>
<protein>
    <recommendedName>
        <fullName evidence="4">Vacuolar protein sorting-associated protein 45</fullName>
    </recommendedName>
</protein>
<dbReference type="InterPro" id="IPR027482">
    <property type="entry name" value="Sec1-like_dom2"/>
</dbReference>
<proteinExistence type="inferred from homology"/>
<dbReference type="InterPro" id="IPR043127">
    <property type="entry name" value="Sec-1-like_dom3a"/>
</dbReference>
<dbReference type="EMBL" id="JTDE01008089">
    <property type="protein sequence ID" value="KAF7235850.1"/>
    <property type="molecule type" value="Genomic_DNA"/>
</dbReference>
<dbReference type="SUPFAM" id="SSF56815">
    <property type="entry name" value="Sec1/munc18-like (SM) proteins"/>
    <property type="match status" value="1"/>
</dbReference>
<dbReference type="InterPro" id="IPR001619">
    <property type="entry name" value="Sec1-like"/>
</dbReference>
<organism evidence="2 3">
    <name type="scientific">Paragonimus skrjabini miyazakii</name>
    <dbReference type="NCBI Taxonomy" id="59628"/>
    <lineage>
        <taxon>Eukaryota</taxon>
        <taxon>Metazoa</taxon>
        <taxon>Spiralia</taxon>
        <taxon>Lophotrochozoa</taxon>
        <taxon>Platyhelminthes</taxon>
        <taxon>Trematoda</taxon>
        <taxon>Digenea</taxon>
        <taxon>Plagiorchiida</taxon>
        <taxon>Troglotremata</taxon>
        <taxon>Troglotrematidae</taxon>
        <taxon>Paragonimus</taxon>
    </lineage>
</organism>
<name>A0A8S9YEE5_9TREM</name>
<dbReference type="PIRSF" id="PIRSF005715">
    <property type="entry name" value="VPS45_Sec1"/>
    <property type="match status" value="1"/>
</dbReference>
<dbReference type="Proteomes" id="UP000822476">
    <property type="component" value="Unassembled WGS sequence"/>
</dbReference>
<keyword evidence="3" id="KW-1185">Reference proteome</keyword>
<dbReference type="PANTHER" id="PTHR11679">
    <property type="entry name" value="VESICLE PROTEIN SORTING-ASSOCIATED"/>
    <property type="match status" value="1"/>
</dbReference>
<dbReference type="InterPro" id="IPR036045">
    <property type="entry name" value="Sec1-like_sf"/>
</dbReference>
<sequence>MALRVEMPDKIDAVYGTCSTAVVNAQQNICERPKFGIKRRCPNDAWIFFAHITMDLYLSVKSYLSKMVSIAGSGMKVLLLDDETLKIISLVSSMSEIMKQEVYLIERIQLPRDPLEHLRCVCFLRPTRQNVMLISQELRKPNYSAYYLFFSHTLTKQLLKQIAEADEHEVVVEVQEFYADFLPLSPFLFEIDLPNCLEGNRSIRPDCLNRCTDAITSVLLALKLCPVIRYQNASEAARQLAESVRSMISRETVLFDFGRQSAEQSALLIILDRRQDPVTPLLTQWTYEAMVHELIGIRQNRVNLSRAPGVRPELKEVTLSREFDDFFRANQFANFGEIGQSIKRLVESFQSASRSVDTKNVESIGDLKRFLELYPGFRKASGTVETHVTIVSELSRLVKEHALLEVSEAEQELVCHDNHSASLTQIRSLLNDPRLLLSDALRLVLLYALRYEGQRKELTSLVKSLTTRGATEEDIQVVQHLLEFSGPRSSRTDGLTLFGAMRGVTSGTHALNGQSATNAVASLTKRIVKGLKGVDNVYTQHEPVLWDILNDLLKGKLRETAFPYLSAVGSWVGLPVNQRPRKIIVLIIGGVTYEEARAVHKINTSTADVDVVLGGTCVHNSRSFLEEVCAATKGTSTYSASESDQTSTETSLKRFGKSRGGVRYDLLK</sequence>
<accession>A0A8S9YEE5</accession>
<dbReference type="Pfam" id="PF00995">
    <property type="entry name" value="Sec1"/>
    <property type="match status" value="1"/>
</dbReference>
<dbReference type="GO" id="GO:0016192">
    <property type="term" value="P:vesicle-mediated transport"/>
    <property type="evidence" value="ECO:0007669"/>
    <property type="project" value="InterPro"/>
</dbReference>
<dbReference type="Gene3D" id="1.25.40.60">
    <property type="match status" value="1"/>
</dbReference>
<evidence type="ECO:0008006" key="4">
    <source>
        <dbReference type="Google" id="ProtNLM"/>
    </source>
</evidence>
<comment type="similarity">
    <text evidence="1">Belongs to the STXBP/unc-18/SEC1 family.</text>
</comment>
<comment type="caution">
    <text evidence="2">The sequence shown here is derived from an EMBL/GenBank/DDBJ whole genome shotgun (WGS) entry which is preliminary data.</text>
</comment>
<evidence type="ECO:0000256" key="1">
    <source>
        <dbReference type="ARBA" id="ARBA00009884"/>
    </source>
</evidence>
<dbReference type="Gene3D" id="3.90.830.10">
    <property type="entry name" value="Syntaxin Binding Protein 1, Chain A, domain 2"/>
    <property type="match status" value="1"/>
</dbReference>